<dbReference type="NCBIfam" id="NF002814">
    <property type="entry name" value="PRK02963.1"/>
    <property type="match status" value="1"/>
</dbReference>
<evidence type="ECO:0000313" key="5">
    <source>
        <dbReference type="Proteomes" id="UP000214746"/>
    </source>
</evidence>
<evidence type="ECO:0000313" key="4">
    <source>
        <dbReference type="EMBL" id="PZE21688.1"/>
    </source>
</evidence>
<accession>A0A2W1P3E2</accession>
<evidence type="ECO:0000256" key="3">
    <source>
        <dbReference type="ARBA" id="ARBA00023004"/>
    </source>
</evidence>
<dbReference type="GO" id="GO:0005506">
    <property type="term" value="F:iron ion binding"/>
    <property type="evidence" value="ECO:0007669"/>
    <property type="project" value="InterPro"/>
</dbReference>
<dbReference type="AlphaFoldDB" id="A0A2W1P3E2"/>
<gene>
    <name evidence="4" type="ORF">CBW46_004510</name>
</gene>
<organism evidence="4 5">
    <name type="scientific">Paenibacillus xerothermodurans</name>
    <dbReference type="NCBI Taxonomy" id="1977292"/>
    <lineage>
        <taxon>Bacteria</taxon>
        <taxon>Bacillati</taxon>
        <taxon>Bacillota</taxon>
        <taxon>Bacilli</taxon>
        <taxon>Bacillales</taxon>
        <taxon>Paenibacillaceae</taxon>
        <taxon>Paenibacillus</taxon>
    </lineage>
</organism>
<keyword evidence="5" id="KW-1185">Reference proteome</keyword>
<dbReference type="InterPro" id="IPR015038">
    <property type="entry name" value="GlaH"/>
</dbReference>
<dbReference type="EMBL" id="NHRJ02000002">
    <property type="protein sequence ID" value="PZE21688.1"/>
    <property type="molecule type" value="Genomic_DNA"/>
</dbReference>
<dbReference type="InterPro" id="IPR042098">
    <property type="entry name" value="TauD-like_sf"/>
</dbReference>
<keyword evidence="3" id="KW-0408">Iron</keyword>
<comment type="caution">
    <text evidence="4">The sequence shown here is derived from an EMBL/GenBank/DDBJ whole genome shotgun (WGS) entry which is preliminary data.</text>
</comment>
<keyword evidence="2" id="KW-0560">Oxidoreductase</keyword>
<name>A0A2W1P3E2_PAEXE</name>
<dbReference type="RefSeq" id="WP_089198830.1">
    <property type="nucleotide sequence ID" value="NZ_NHRJ02000002.1"/>
</dbReference>
<reference evidence="4" key="1">
    <citation type="submission" date="2018-06" db="EMBL/GenBank/DDBJ databases">
        <title>Paenibacillus xerothermodurans sp. nov. an extremely dry heat resistant spore forming bacterium isolated from the soil of Cape Canaveral, Florida.</title>
        <authorList>
            <person name="Seuylemezian A."/>
            <person name="Kaur N."/>
            <person name="Patil P."/>
            <person name="Patil P."/>
            <person name="Mayilraj S."/>
            <person name="Vaishampayan P."/>
        </authorList>
    </citation>
    <scope>NUCLEOTIDE SEQUENCE [LARGE SCALE GENOMIC DNA]</scope>
    <source>
        <strain evidence="4">ATCC 27380</strain>
    </source>
</reference>
<dbReference type="Proteomes" id="UP000214746">
    <property type="component" value="Unassembled WGS sequence"/>
</dbReference>
<dbReference type="Gene3D" id="3.60.130.10">
    <property type="entry name" value="Clavaminate synthase-like"/>
    <property type="match status" value="1"/>
</dbReference>
<dbReference type="Pfam" id="PF08943">
    <property type="entry name" value="CsiD"/>
    <property type="match status" value="1"/>
</dbReference>
<evidence type="ECO:0000256" key="2">
    <source>
        <dbReference type="ARBA" id="ARBA00023002"/>
    </source>
</evidence>
<dbReference type="GO" id="GO:0050498">
    <property type="term" value="F:oxidoreductase activity, acting on paired donors, with incorporation or reduction of molecular oxygen, with 2-oxoglutarate as one donor, and the other dehydrogenated"/>
    <property type="evidence" value="ECO:0007669"/>
    <property type="project" value="InterPro"/>
</dbReference>
<dbReference type="OrthoDB" id="8954293at2"/>
<proteinExistence type="predicted"/>
<dbReference type="SUPFAM" id="SSF51197">
    <property type="entry name" value="Clavaminate synthase-like"/>
    <property type="match status" value="1"/>
</dbReference>
<sequence length="318" mass="36806">MTHFNMIESYEINVHSQHKRLRHIELSNQAVKQFLQAVEHMTIERIEYVPFERFYLSARLQEIFGSALRQELRDILHDRSSGGFTIGLEEQTDCIDDYIKFATAVTHHLGVPNHDAMSGKFYARFAVQQTDDSDTYLRQAFRVLELHTDGIFVDEPTDWILMMKLVEHNAAGGESRLLHLDDWEDLARFSAHPLASHIYKYDYSDRGSKNVSSAVHNPTFYQRDNAVCMRYNHQCTHPQNIEEAIYLKEIQESMENSAGTLPIRLPVGQLVVLNNHFWLHGREAFAPHAGLYRELMRQRGVFESVGAAALQEVIPREH</sequence>
<keyword evidence="1" id="KW-0479">Metal-binding</keyword>
<protein>
    <submittedName>
        <fullName evidence="4">Carbon starvation induced protein CsiD</fullName>
    </submittedName>
</protein>
<evidence type="ECO:0000256" key="1">
    <source>
        <dbReference type="ARBA" id="ARBA00022723"/>
    </source>
</evidence>